<protein>
    <submittedName>
        <fullName evidence="1">Uncharacterized protein</fullName>
    </submittedName>
</protein>
<name>A0A934R1Q9_9BACT</name>
<dbReference type="AlphaFoldDB" id="A0A934R1Q9"/>
<reference evidence="1" key="1">
    <citation type="submission" date="2021-01" db="EMBL/GenBank/DDBJ databases">
        <title>Modified the classification status of verrucomicrobia.</title>
        <authorList>
            <person name="Feng X."/>
        </authorList>
    </citation>
    <scope>NUCLEOTIDE SEQUENCE</scope>
    <source>
        <strain evidence="1">JCM 18052</strain>
    </source>
</reference>
<accession>A0A934R1Q9</accession>
<gene>
    <name evidence="1" type="ORF">JIN84_02810</name>
</gene>
<dbReference type="Proteomes" id="UP000600139">
    <property type="component" value="Unassembled WGS sequence"/>
</dbReference>
<comment type="caution">
    <text evidence="1">The sequence shown here is derived from an EMBL/GenBank/DDBJ whole genome shotgun (WGS) entry which is preliminary data.</text>
</comment>
<proteinExistence type="predicted"/>
<keyword evidence="2" id="KW-1185">Reference proteome</keyword>
<sequence>MSYDDDWPDQLWENRRAMVVKTIRPATLGELKKLGEELFPVVTDPWCVRYHEFLQVHPDAHYYHAQIPGHAEIVYCPEADRGIWFVPGKSMGIIQSKGLGILAQIVARL</sequence>
<organism evidence="1 2">
    <name type="scientific">Luteolibacter yonseiensis</name>
    <dbReference type="NCBI Taxonomy" id="1144680"/>
    <lineage>
        <taxon>Bacteria</taxon>
        <taxon>Pseudomonadati</taxon>
        <taxon>Verrucomicrobiota</taxon>
        <taxon>Verrucomicrobiia</taxon>
        <taxon>Verrucomicrobiales</taxon>
        <taxon>Verrucomicrobiaceae</taxon>
        <taxon>Luteolibacter</taxon>
    </lineage>
</organism>
<dbReference type="RefSeq" id="WP_200349489.1">
    <property type="nucleotide sequence ID" value="NZ_BAABHZ010000010.1"/>
</dbReference>
<evidence type="ECO:0000313" key="2">
    <source>
        <dbReference type="Proteomes" id="UP000600139"/>
    </source>
</evidence>
<dbReference type="EMBL" id="JAENIK010000004">
    <property type="protein sequence ID" value="MBK1814528.1"/>
    <property type="molecule type" value="Genomic_DNA"/>
</dbReference>
<evidence type="ECO:0000313" key="1">
    <source>
        <dbReference type="EMBL" id="MBK1814528.1"/>
    </source>
</evidence>